<evidence type="ECO:0000256" key="5">
    <source>
        <dbReference type="ARBA" id="ARBA00023136"/>
    </source>
</evidence>
<comment type="caution">
    <text evidence="7">The sequence shown here is derived from an EMBL/GenBank/DDBJ whole genome shotgun (WGS) entry which is preliminary data.</text>
</comment>
<dbReference type="EMBL" id="CAXLJM020000160">
    <property type="protein sequence ID" value="CAL8144247.1"/>
    <property type="molecule type" value="Genomic_DNA"/>
</dbReference>
<feature type="transmembrane region" description="Helical" evidence="6">
    <location>
        <begin position="64"/>
        <end position="84"/>
    </location>
</feature>
<dbReference type="InterPro" id="IPR008952">
    <property type="entry name" value="Tetraspanin_EC2_sf"/>
</dbReference>
<keyword evidence="4 6" id="KW-1133">Transmembrane helix</keyword>
<dbReference type="PIRSF" id="PIRSF002419">
    <property type="entry name" value="Tetraspanin"/>
    <property type="match status" value="1"/>
</dbReference>
<feature type="transmembrane region" description="Helical" evidence="6">
    <location>
        <begin position="12"/>
        <end position="35"/>
    </location>
</feature>
<comment type="subcellular location">
    <subcellularLocation>
        <location evidence="1 6">Membrane</location>
        <topology evidence="1 6">Multi-pass membrane protein</topology>
    </subcellularLocation>
</comment>
<evidence type="ECO:0000256" key="2">
    <source>
        <dbReference type="ARBA" id="ARBA00006840"/>
    </source>
</evidence>
<accession>A0ABP1S5S4</accession>
<dbReference type="PRINTS" id="PR00259">
    <property type="entry name" value="TMFOUR"/>
</dbReference>
<feature type="transmembrane region" description="Helical" evidence="6">
    <location>
        <begin position="96"/>
        <end position="117"/>
    </location>
</feature>
<sequence length="266" mass="29353">MDLGTSLVKYCLCLFNFVFVVAGIALLGFGIWLAADYSSIVTLLKFAEHDTIREYGSATVIEQLGYVLIALGAFIFLISFLGYCGTIKESRILLGAYAFFLSLIFILEIVLVILVAVHRQEVEIESRGVLVDSIQRFYTTREKANVFTVTMDIAMAQGKCCGVNNFSDFTTASQFQANKTEGQQIPIACCKLDGNPLNFKPIDPTCITNPTKENSNFQQGCFDSLITTLTDNFNMAIVAGVVVALMQIIAVVFAICVYKAAYYDYK</sequence>
<evidence type="ECO:0000256" key="6">
    <source>
        <dbReference type="RuleBase" id="RU361218"/>
    </source>
</evidence>
<dbReference type="InterPro" id="IPR018499">
    <property type="entry name" value="Tetraspanin/Peripherin"/>
</dbReference>
<dbReference type="Gene3D" id="1.10.1450.10">
    <property type="entry name" value="Tetraspanin"/>
    <property type="match status" value="1"/>
</dbReference>
<comment type="similarity">
    <text evidence="2 6">Belongs to the tetraspanin (TM4SF) family.</text>
</comment>
<dbReference type="PANTHER" id="PTHR19282:SF552">
    <property type="entry name" value="TETRASPANIN"/>
    <property type="match status" value="1"/>
</dbReference>
<evidence type="ECO:0000256" key="3">
    <source>
        <dbReference type="ARBA" id="ARBA00022692"/>
    </source>
</evidence>
<feature type="transmembrane region" description="Helical" evidence="6">
    <location>
        <begin position="233"/>
        <end position="258"/>
    </location>
</feature>
<dbReference type="InterPro" id="IPR000301">
    <property type="entry name" value="Tetraspanin_animals"/>
</dbReference>
<dbReference type="Proteomes" id="UP001642540">
    <property type="component" value="Unassembled WGS sequence"/>
</dbReference>
<evidence type="ECO:0000313" key="8">
    <source>
        <dbReference type="Proteomes" id="UP001642540"/>
    </source>
</evidence>
<organism evidence="7 8">
    <name type="scientific">Orchesella dallaii</name>
    <dbReference type="NCBI Taxonomy" id="48710"/>
    <lineage>
        <taxon>Eukaryota</taxon>
        <taxon>Metazoa</taxon>
        <taxon>Ecdysozoa</taxon>
        <taxon>Arthropoda</taxon>
        <taxon>Hexapoda</taxon>
        <taxon>Collembola</taxon>
        <taxon>Entomobryomorpha</taxon>
        <taxon>Entomobryoidea</taxon>
        <taxon>Orchesellidae</taxon>
        <taxon>Orchesellinae</taxon>
        <taxon>Orchesella</taxon>
    </lineage>
</organism>
<proteinExistence type="inferred from homology"/>
<keyword evidence="5 6" id="KW-0472">Membrane</keyword>
<keyword evidence="3 6" id="KW-0812">Transmembrane</keyword>
<dbReference type="PANTHER" id="PTHR19282">
    <property type="entry name" value="TETRASPANIN"/>
    <property type="match status" value="1"/>
</dbReference>
<name>A0ABP1S5S4_9HEXA</name>
<evidence type="ECO:0000256" key="1">
    <source>
        <dbReference type="ARBA" id="ARBA00004141"/>
    </source>
</evidence>
<dbReference type="SUPFAM" id="SSF48652">
    <property type="entry name" value="Tetraspanin"/>
    <property type="match status" value="1"/>
</dbReference>
<evidence type="ECO:0000313" key="7">
    <source>
        <dbReference type="EMBL" id="CAL8144247.1"/>
    </source>
</evidence>
<reference evidence="7 8" key="1">
    <citation type="submission" date="2024-08" db="EMBL/GenBank/DDBJ databases">
        <authorList>
            <person name="Cucini C."/>
            <person name="Frati F."/>
        </authorList>
    </citation>
    <scope>NUCLEOTIDE SEQUENCE [LARGE SCALE GENOMIC DNA]</scope>
</reference>
<gene>
    <name evidence="7" type="ORF">ODALV1_LOCUS30135</name>
</gene>
<protein>
    <recommendedName>
        <fullName evidence="6">Tetraspanin</fullName>
    </recommendedName>
</protein>
<dbReference type="Pfam" id="PF00335">
    <property type="entry name" value="Tetraspanin"/>
    <property type="match status" value="1"/>
</dbReference>
<evidence type="ECO:0000256" key="4">
    <source>
        <dbReference type="ARBA" id="ARBA00022989"/>
    </source>
</evidence>
<dbReference type="CDD" id="cd03156">
    <property type="entry name" value="uroplakin_I_like_LEL"/>
    <property type="match status" value="1"/>
</dbReference>
<keyword evidence="8" id="KW-1185">Reference proteome</keyword>